<name>M2QXI1_CERS8</name>
<evidence type="ECO:0000256" key="8">
    <source>
        <dbReference type="ARBA" id="ARBA00022989"/>
    </source>
</evidence>
<evidence type="ECO:0000256" key="2">
    <source>
        <dbReference type="ARBA" id="ARBA00004167"/>
    </source>
</evidence>
<keyword evidence="14" id="KW-1185">Reference proteome</keyword>
<keyword evidence="9" id="KW-0560">Oxidoreductase</keyword>
<dbReference type="AlphaFoldDB" id="M2QXI1"/>
<evidence type="ECO:0000313" key="14">
    <source>
        <dbReference type="Proteomes" id="UP000016930"/>
    </source>
</evidence>
<evidence type="ECO:0000256" key="6">
    <source>
        <dbReference type="ARBA" id="ARBA00022692"/>
    </source>
</evidence>
<dbReference type="HOGENOM" id="CLU_168463_2_0_1"/>
<comment type="subcellular location">
    <subcellularLocation>
        <location evidence="2">Membrane</location>
        <topology evidence="2">Single-pass membrane protein</topology>
    </subcellularLocation>
</comment>
<dbReference type="GO" id="GO:0005506">
    <property type="term" value="F:iron ion binding"/>
    <property type="evidence" value="ECO:0007669"/>
    <property type="project" value="InterPro"/>
</dbReference>
<evidence type="ECO:0000256" key="10">
    <source>
        <dbReference type="ARBA" id="ARBA00023004"/>
    </source>
</evidence>
<keyword evidence="7" id="KW-0479">Metal-binding</keyword>
<dbReference type="Pfam" id="PF00067">
    <property type="entry name" value="p450"/>
    <property type="match status" value="1"/>
</dbReference>
<keyword evidence="8" id="KW-1133">Transmembrane helix</keyword>
<evidence type="ECO:0000256" key="9">
    <source>
        <dbReference type="ARBA" id="ARBA00023002"/>
    </source>
</evidence>
<evidence type="ECO:0000256" key="5">
    <source>
        <dbReference type="ARBA" id="ARBA00022617"/>
    </source>
</evidence>
<comment type="cofactor">
    <cofactor evidence="1">
        <name>heme</name>
        <dbReference type="ChEBI" id="CHEBI:30413"/>
    </cofactor>
</comment>
<dbReference type="InterPro" id="IPR050364">
    <property type="entry name" value="Cytochrome_P450_fung"/>
</dbReference>
<evidence type="ECO:0000256" key="12">
    <source>
        <dbReference type="ARBA" id="ARBA00023136"/>
    </source>
</evidence>
<dbReference type="STRING" id="914234.M2QXI1"/>
<dbReference type="PANTHER" id="PTHR46300:SF7">
    <property type="entry name" value="P450, PUTATIVE (EUROFUNG)-RELATED"/>
    <property type="match status" value="1"/>
</dbReference>
<organism evidence="13 14">
    <name type="scientific">Ceriporiopsis subvermispora (strain B)</name>
    <name type="common">White-rot fungus</name>
    <name type="synonym">Gelatoporia subvermispora</name>
    <dbReference type="NCBI Taxonomy" id="914234"/>
    <lineage>
        <taxon>Eukaryota</taxon>
        <taxon>Fungi</taxon>
        <taxon>Dikarya</taxon>
        <taxon>Basidiomycota</taxon>
        <taxon>Agaricomycotina</taxon>
        <taxon>Agaricomycetes</taxon>
        <taxon>Polyporales</taxon>
        <taxon>Gelatoporiaceae</taxon>
        <taxon>Gelatoporia</taxon>
    </lineage>
</organism>
<evidence type="ECO:0008006" key="15">
    <source>
        <dbReference type="Google" id="ProtNLM"/>
    </source>
</evidence>
<dbReference type="PANTHER" id="PTHR46300">
    <property type="entry name" value="P450, PUTATIVE (EUROFUNG)-RELATED-RELATED"/>
    <property type="match status" value="1"/>
</dbReference>
<evidence type="ECO:0000256" key="3">
    <source>
        <dbReference type="ARBA" id="ARBA00005179"/>
    </source>
</evidence>
<feature type="non-terminal residue" evidence="13">
    <location>
        <position position="63"/>
    </location>
</feature>
<evidence type="ECO:0000256" key="1">
    <source>
        <dbReference type="ARBA" id="ARBA00001971"/>
    </source>
</evidence>
<accession>M2QXI1</accession>
<evidence type="ECO:0000313" key="13">
    <source>
        <dbReference type="EMBL" id="EMD31241.1"/>
    </source>
</evidence>
<dbReference type="GO" id="GO:0016705">
    <property type="term" value="F:oxidoreductase activity, acting on paired donors, with incorporation or reduction of molecular oxygen"/>
    <property type="evidence" value="ECO:0007669"/>
    <property type="project" value="InterPro"/>
</dbReference>
<keyword evidence="5" id="KW-0349">Heme</keyword>
<comment type="pathway">
    <text evidence="3">Secondary metabolite biosynthesis.</text>
</comment>
<dbReference type="InterPro" id="IPR001128">
    <property type="entry name" value="Cyt_P450"/>
</dbReference>
<dbReference type="Gene3D" id="1.10.630.10">
    <property type="entry name" value="Cytochrome P450"/>
    <property type="match status" value="1"/>
</dbReference>
<dbReference type="GO" id="GO:0016020">
    <property type="term" value="C:membrane"/>
    <property type="evidence" value="ECO:0007669"/>
    <property type="project" value="UniProtKB-SubCell"/>
</dbReference>
<dbReference type="PRINTS" id="PR00463">
    <property type="entry name" value="EP450I"/>
</dbReference>
<evidence type="ECO:0000256" key="7">
    <source>
        <dbReference type="ARBA" id="ARBA00022723"/>
    </source>
</evidence>
<dbReference type="SUPFAM" id="SSF48264">
    <property type="entry name" value="Cytochrome P450"/>
    <property type="match status" value="1"/>
</dbReference>
<dbReference type="InterPro" id="IPR002401">
    <property type="entry name" value="Cyt_P450_E_grp-I"/>
</dbReference>
<gene>
    <name evidence="13" type="ORF">CERSUDRAFT_27472</name>
</gene>
<feature type="non-terminal residue" evidence="13">
    <location>
        <position position="1"/>
    </location>
</feature>
<comment type="similarity">
    <text evidence="4">Belongs to the cytochrome P450 family.</text>
</comment>
<dbReference type="GO" id="GO:0004497">
    <property type="term" value="F:monooxygenase activity"/>
    <property type="evidence" value="ECO:0007669"/>
    <property type="project" value="UniProtKB-KW"/>
</dbReference>
<evidence type="ECO:0000256" key="11">
    <source>
        <dbReference type="ARBA" id="ARBA00023033"/>
    </source>
</evidence>
<protein>
    <recommendedName>
        <fullName evidence="15">Cytochrome P450</fullName>
    </recommendedName>
</protein>
<proteinExistence type="inferred from homology"/>
<dbReference type="Proteomes" id="UP000016930">
    <property type="component" value="Unassembled WGS sequence"/>
</dbReference>
<keyword evidence="12" id="KW-0472">Membrane</keyword>
<sequence>SISALESFFLSMSIYVDVQKRVQEQLDRVAGPRCLPSFGDRPHLPYIEGVIHEVYRWNPAASL</sequence>
<keyword evidence="11" id="KW-0503">Monooxygenase</keyword>
<dbReference type="InterPro" id="IPR036396">
    <property type="entry name" value="Cyt_P450_sf"/>
</dbReference>
<keyword evidence="10" id="KW-0408">Iron</keyword>
<dbReference type="OrthoDB" id="2753961at2759"/>
<reference evidence="13 14" key="1">
    <citation type="journal article" date="2012" name="Proc. Natl. Acad. Sci. U.S.A.">
        <title>Comparative genomics of Ceriporiopsis subvermispora and Phanerochaete chrysosporium provide insight into selective ligninolysis.</title>
        <authorList>
            <person name="Fernandez-Fueyo E."/>
            <person name="Ruiz-Duenas F.J."/>
            <person name="Ferreira P."/>
            <person name="Floudas D."/>
            <person name="Hibbett D.S."/>
            <person name="Canessa P."/>
            <person name="Larrondo L.F."/>
            <person name="James T.Y."/>
            <person name="Seelenfreund D."/>
            <person name="Lobos S."/>
            <person name="Polanco R."/>
            <person name="Tello M."/>
            <person name="Honda Y."/>
            <person name="Watanabe T."/>
            <person name="Watanabe T."/>
            <person name="Ryu J.S."/>
            <person name="Kubicek C.P."/>
            <person name="Schmoll M."/>
            <person name="Gaskell J."/>
            <person name="Hammel K.E."/>
            <person name="St John F.J."/>
            <person name="Vanden Wymelenberg A."/>
            <person name="Sabat G."/>
            <person name="Splinter BonDurant S."/>
            <person name="Syed K."/>
            <person name="Yadav J.S."/>
            <person name="Doddapaneni H."/>
            <person name="Subramanian V."/>
            <person name="Lavin J.L."/>
            <person name="Oguiza J.A."/>
            <person name="Perez G."/>
            <person name="Pisabarro A.G."/>
            <person name="Ramirez L."/>
            <person name="Santoyo F."/>
            <person name="Master E."/>
            <person name="Coutinho P.M."/>
            <person name="Henrissat B."/>
            <person name="Lombard V."/>
            <person name="Magnuson J.K."/>
            <person name="Kuees U."/>
            <person name="Hori C."/>
            <person name="Igarashi K."/>
            <person name="Samejima M."/>
            <person name="Held B.W."/>
            <person name="Barry K.W."/>
            <person name="LaButti K.M."/>
            <person name="Lapidus A."/>
            <person name="Lindquist E.A."/>
            <person name="Lucas S.M."/>
            <person name="Riley R."/>
            <person name="Salamov A.A."/>
            <person name="Hoffmeister D."/>
            <person name="Schwenk D."/>
            <person name="Hadar Y."/>
            <person name="Yarden O."/>
            <person name="de Vries R.P."/>
            <person name="Wiebenga A."/>
            <person name="Stenlid J."/>
            <person name="Eastwood D."/>
            <person name="Grigoriev I.V."/>
            <person name="Berka R.M."/>
            <person name="Blanchette R.A."/>
            <person name="Kersten P."/>
            <person name="Martinez A.T."/>
            <person name="Vicuna R."/>
            <person name="Cullen D."/>
        </authorList>
    </citation>
    <scope>NUCLEOTIDE SEQUENCE [LARGE SCALE GENOMIC DNA]</scope>
    <source>
        <strain evidence="13 14">B</strain>
    </source>
</reference>
<evidence type="ECO:0000256" key="4">
    <source>
        <dbReference type="ARBA" id="ARBA00010617"/>
    </source>
</evidence>
<keyword evidence="6" id="KW-0812">Transmembrane</keyword>
<dbReference type="EMBL" id="KB445821">
    <property type="protein sequence ID" value="EMD31241.1"/>
    <property type="molecule type" value="Genomic_DNA"/>
</dbReference>
<dbReference type="GO" id="GO:0020037">
    <property type="term" value="F:heme binding"/>
    <property type="evidence" value="ECO:0007669"/>
    <property type="project" value="InterPro"/>
</dbReference>